<dbReference type="Gene3D" id="2.60.200.30">
    <property type="entry name" value="Probable inorganic polyphosphate/atp-NAD kinase, domain 2"/>
    <property type="match status" value="1"/>
</dbReference>
<dbReference type="AlphaFoldDB" id="A0A2X2C699"/>
<evidence type="ECO:0000313" key="2">
    <source>
        <dbReference type="Proteomes" id="UP000251485"/>
    </source>
</evidence>
<sequence length="109" mass="12064">MIEFEVYIDDRFAFSQRSDGLIITTPTGSTAYSLSAGGPILTPNLDAIALVPMFPHTLSSRPLVISSDSQIRLKFSQTNIDYEVSCDSQLVLPIKEGDEVIIKRSRQKT</sequence>
<dbReference type="GO" id="GO:0019674">
    <property type="term" value="P:NAD+ metabolic process"/>
    <property type="evidence" value="ECO:0007669"/>
    <property type="project" value="InterPro"/>
</dbReference>
<dbReference type="InterPro" id="IPR017437">
    <property type="entry name" value="ATP-NAD_kinase_PpnK-typ_C"/>
</dbReference>
<evidence type="ECO:0000313" key="1">
    <source>
        <dbReference type="EMBL" id="SPY95745.1"/>
    </source>
</evidence>
<reference evidence="1 2" key="1">
    <citation type="submission" date="2018-06" db="EMBL/GenBank/DDBJ databases">
        <authorList>
            <consortium name="Pathogen Informatics"/>
            <person name="Doyle S."/>
        </authorList>
    </citation>
    <scope>NUCLEOTIDE SEQUENCE [LARGE SCALE GENOMIC DNA]</scope>
    <source>
        <strain evidence="1 2">NCTC10975</strain>
    </source>
</reference>
<dbReference type="GO" id="GO:0003951">
    <property type="term" value="F:NAD+ kinase activity"/>
    <property type="evidence" value="ECO:0007669"/>
    <property type="project" value="UniProtKB-EC"/>
</dbReference>
<protein>
    <submittedName>
        <fullName evidence="1">Inorganic polyphosphate/ATP-NAD kinase</fullName>
        <ecNumber evidence="1">2.7.1.23</ecNumber>
    </submittedName>
</protein>
<dbReference type="EMBL" id="UAUE01000009">
    <property type="protein sequence ID" value="SPY95745.1"/>
    <property type="molecule type" value="Genomic_DNA"/>
</dbReference>
<proteinExistence type="predicted"/>
<organism evidence="1 2">
    <name type="scientific">Proteus mirabilis</name>
    <dbReference type="NCBI Taxonomy" id="584"/>
    <lineage>
        <taxon>Bacteria</taxon>
        <taxon>Pseudomonadati</taxon>
        <taxon>Pseudomonadota</taxon>
        <taxon>Gammaproteobacteria</taxon>
        <taxon>Enterobacterales</taxon>
        <taxon>Morganellaceae</taxon>
        <taxon>Proteus</taxon>
    </lineage>
</organism>
<accession>A0A2X2C699</accession>
<dbReference type="SUPFAM" id="SSF111331">
    <property type="entry name" value="NAD kinase/diacylglycerol kinase-like"/>
    <property type="match status" value="1"/>
</dbReference>
<name>A0A2X2C699_PROMI</name>
<dbReference type="InterPro" id="IPR016064">
    <property type="entry name" value="NAD/diacylglycerol_kinase_sf"/>
</dbReference>
<dbReference type="PANTHER" id="PTHR20275:SF0">
    <property type="entry name" value="NAD KINASE"/>
    <property type="match status" value="1"/>
</dbReference>
<gene>
    <name evidence="1" type="primary">ppnK</name>
    <name evidence="1" type="ORF">NCTC10975_01611</name>
</gene>
<keyword evidence="1" id="KW-0808">Transferase</keyword>
<dbReference type="Proteomes" id="UP000251485">
    <property type="component" value="Unassembled WGS sequence"/>
</dbReference>
<dbReference type="Pfam" id="PF20143">
    <property type="entry name" value="NAD_kinase_C"/>
    <property type="match status" value="1"/>
</dbReference>
<dbReference type="GO" id="GO:0006741">
    <property type="term" value="P:NADP+ biosynthetic process"/>
    <property type="evidence" value="ECO:0007669"/>
    <property type="project" value="TreeGrafter"/>
</dbReference>
<dbReference type="PANTHER" id="PTHR20275">
    <property type="entry name" value="NAD KINASE"/>
    <property type="match status" value="1"/>
</dbReference>
<keyword evidence="1" id="KW-0418">Kinase</keyword>
<dbReference type="EC" id="2.7.1.23" evidence="1"/>